<dbReference type="SUPFAM" id="SSF51206">
    <property type="entry name" value="cAMP-binding domain-like"/>
    <property type="match status" value="1"/>
</dbReference>
<keyword evidence="2" id="KW-1185">Reference proteome</keyword>
<protein>
    <submittedName>
        <fullName evidence="1">Uncharacterized protein</fullName>
    </submittedName>
</protein>
<comment type="caution">
    <text evidence="1">The sequence shown here is derived from an EMBL/GenBank/DDBJ whole genome shotgun (WGS) entry which is preliminary data.</text>
</comment>
<evidence type="ECO:0000313" key="1">
    <source>
        <dbReference type="EMBL" id="OLQ07370.1"/>
    </source>
</evidence>
<organism evidence="1 2">
    <name type="scientific">Symbiodinium microadriaticum</name>
    <name type="common">Dinoflagellate</name>
    <name type="synonym">Zooxanthella microadriatica</name>
    <dbReference type="NCBI Taxonomy" id="2951"/>
    <lineage>
        <taxon>Eukaryota</taxon>
        <taxon>Sar</taxon>
        <taxon>Alveolata</taxon>
        <taxon>Dinophyceae</taxon>
        <taxon>Suessiales</taxon>
        <taxon>Symbiodiniaceae</taxon>
        <taxon>Symbiodinium</taxon>
    </lineage>
</organism>
<dbReference type="Proteomes" id="UP000186817">
    <property type="component" value="Unassembled WGS sequence"/>
</dbReference>
<reference evidence="1 2" key="1">
    <citation type="submission" date="2016-02" db="EMBL/GenBank/DDBJ databases">
        <title>Genome analysis of coral dinoflagellate symbionts highlights evolutionary adaptations to a symbiotic lifestyle.</title>
        <authorList>
            <person name="Aranda M."/>
            <person name="Li Y."/>
            <person name="Liew Y.J."/>
            <person name="Baumgarten S."/>
            <person name="Simakov O."/>
            <person name="Wilson M."/>
            <person name="Piel J."/>
            <person name="Ashoor H."/>
            <person name="Bougouffa S."/>
            <person name="Bajic V.B."/>
            <person name="Ryu T."/>
            <person name="Ravasi T."/>
            <person name="Bayer T."/>
            <person name="Micklem G."/>
            <person name="Kim H."/>
            <person name="Bhak J."/>
            <person name="Lajeunesse T.C."/>
            <person name="Voolstra C.R."/>
        </authorList>
    </citation>
    <scope>NUCLEOTIDE SEQUENCE [LARGE SCALE GENOMIC DNA]</scope>
    <source>
        <strain evidence="1 2">CCMP2467</strain>
    </source>
</reference>
<dbReference type="AlphaFoldDB" id="A0A1Q9EIW8"/>
<name>A0A1Q9EIW8_SYMMI</name>
<evidence type="ECO:0000313" key="2">
    <source>
        <dbReference type="Proteomes" id="UP000186817"/>
    </source>
</evidence>
<accession>A0A1Q9EIW8</accession>
<sequence>MPRRWVSVFASNGIKLQARVKGIKTTNTLEVVFSAAWNTVLVAFRSLMTYATLISSITTVAGLHFGQVTSALNKIREDENSEFRLLRSYLGHHDVSQELGQKITRFLQHQYHLRQQARSAHINVPLLELLSPSLRGELEMAKYEKAMRKLPFLSQLLMTDDLAVLQANAAYLKLNGSLTYFTTDGEVDIIENLGEETQKKVEEHCWISEICLWASWAYQGEPQPEYSDLEAAAEVATIES</sequence>
<dbReference type="OrthoDB" id="438943at2759"/>
<dbReference type="EMBL" id="LSRX01000140">
    <property type="protein sequence ID" value="OLQ07370.1"/>
    <property type="molecule type" value="Genomic_DNA"/>
</dbReference>
<dbReference type="InterPro" id="IPR018490">
    <property type="entry name" value="cNMP-bd_dom_sf"/>
</dbReference>
<gene>
    <name evidence="1" type="ORF">AK812_SmicGene9243</name>
</gene>
<proteinExistence type="predicted"/>